<comment type="caution">
    <text evidence="2">The sequence shown here is derived from an EMBL/GenBank/DDBJ whole genome shotgun (WGS) entry which is preliminary data.</text>
</comment>
<feature type="compositionally biased region" description="Polar residues" evidence="1">
    <location>
        <begin position="109"/>
        <end position="129"/>
    </location>
</feature>
<accession>A0A6G0RM27</accession>
<dbReference type="AlphaFoldDB" id="A0A6G0RM27"/>
<evidence type="ECO:0000313" key="2">
    <source>
        <dbReference type="EMBL" id="KAE9336983.1"/>
    </source>
</evidence>
<feature type="region of interest" description="Disordered" evidence="1">
    <location>
        <begin position="88"/>
        <end position="129"/>
    </location>
</feature>
<gene>
    <name evidence="2" type="ORF">PF008_g12755</name>
</gene>
<sequence length="129" mass="15247">MLLSRTYSPLEQVVELLRMEADGECWRCLRRGSRTMETNARRCRWAMWREGVRSHGLTRHTKRSHRRPFECVKSLEIFKKKNELQTRSVYSEQERGRRDLLRRGRAQEPQGSKTEQPTSSAAHVCLTSD</sequence>
<organism evidence="2 3">
    <name type="scientific">Phytophthora fragariae</name>
    <dbReference type="NCBI Taxonomy" id="53985"/>
    <lineage>
        <taxon>Eukaryota</taxon>
        <taxon>Sar</taxon>
        <taxon>Stramenopiles</taxon>
        <taxon>Oomycota</taxon>
        <taxon>Peronosporomycetes</taxon>
        <taxon>Peronosporales</taxon>
        <taxon>Peronosporaceae</taxon>
        <taxon>Phytophthora</taxon>
    </lineage>
</organism>
<reference evidence="2 3" key="1">
    <citation type="submission" date="2018-09" db="EMBL/GenBank/DDBJ databases">
        <title>Genomic investigation of the strawberry pathogen Phytophthora fragariae indicates pathogenicity is determined by transcriptional variation in three key races.</title>
        <authorList>
            <person name="Adams T.M."/>
            <person name="Armitage A.D."/>
            <person name="Sobczyk M.K."/>
            <person name="Bates H.J."/>
            <person name="Dunwell J.M."/>
            <person name="Nellist C.F."/>
            <person name="Harrison R.J."/>
        </authorList>
    </citation>
    <scope>NUCLEOTIDE SEQUENCE [LARGE SCALE GENOMIC DNA]</scope>
    <source>
        <strain evidence="2 3">NOV-77</strain>
    </source>
</reference>
<dbReference type="EMBL" id="QXFY01000728">
    <property type="protein sequence ID" value="KAE9336983.1"/>
    <property type="molecule type" value="Genomic_DNA"/>
</dbReference>
<evidence type="ECO:0000256" key="1">
    <source>
        <dbReference type="SAM" id="MobiDB-lite"/>
    </source>
</evidence>
<evidence type="ECO:0000313" key="3">
    <source>
        <dbReference type="Proteomes" id="UP000486351"/>
    </source>
</evidence>
<dbReference type="Proteomes" id="UP000486351">
    <property type="component" value="Unassembled WGS sequence"/>
</dbReference>
<proteinExistence type="predicted"/>
<protein>
    <submittedName>
        <fullName evidence="2">Uncharacterized protein</fullName>
    </submittedName>
</protein>
<feature type="compositionally biased region" description="Basic and acidic residues" evidence="1">
    <location>
        <begin position="92"/>
        <end position="106"/>
    </location>
</feature>
<name>A0A6G0RM27_9STRA</name>